<evidence type="ECO:0000313" key="4">
    <source>
        <dbReference type="Proteomes" id="UP000310506"/>
    </source>
</evidence>
<name>A0A4S3B610_9ENTE</name>
<dbReference type="SUPFAM" id="SSF47413">
    <property type="entry name" value="lambda repressor-like DNA-binding domains"/>
    <property type="match status" value="1"/>
</dbReference>
<keyword evidence="2" id="KW-0472">Membrane</keyword>
<keyword evidence="4" id="KW-1185">Reference proteome</keyword>
<keyword evidence="2" id="KW-1133">Transmembrane helix</keyword>
<protein>
    <submittedName>
        <fullName evidence="3">Helix-turn-helix domain-containing protein</fullName>
    </submittedName>
</protein>
<feature type="region of interest" description="Disordered" evidence="1">
    <location>
        <begin position="141"/>
        <end position="186"/>
    </location>
</feature>
<feature type="compositionally biased region" description="Basic and acidic residues" evidence="1">
    <location>
        <begin position="173"/>
        <end position="186"/>
    </location>
</feature>
<dbReference type="RefSeq" id="WP_136136235.1">
    <property type="nucleotide sequence ID" value="NZ_SDGV01000007.1"/>
</dbReference>
<feature type="region of interest" description="Disordered" evidence="1">
    <location>
        <begin position="69"/>
        <end position="97"/>
    </location>
</feature>
<accession>A0A4S3B610</accession>
<dbReference type="Gene3D" id="1.10.260.40">
    <property type="entry name" value="lambda repressor-like DNA-binding domains"/>
    <property type="match status" value="1"/>
</dbReference>
<reference evidence="3 4" key="1">
    <citation type="submission" date="2019-01" db="EMBL/GenBank/DDBJ databases">
        <title>Vagococcus silagei sp. nov. isolated from brewer's grain.</title>
        <authorList>
            <person name="Guu J.-R."/>
        </authorList>
    </citation>
    <scope>NUCLEOTIDE SEQUENCE [LARGE SCALE GENOMIC DNA]</scope>
    <source>
        <strain evidence="3 4">2B-2</strain>
    </source>
</reference>
<feature type="transmembrane region" description="Helical" evidence="2">
    <location>
        <begin position="109"/>
        <end position="131"/>
    </location>
</feature>
<dbReference type="InterPro" id="IPR010982">
    <property type="entry name" value="Lambda_DNA-bd_dom_sf"/>
</dbReference>
<keyword evidence="2" id="KW-0812">Transmembrane</keyword>
<dbReference type="InterPro" id="IPR050400">
    <property type="entry name" value="Bact_Cytoskel_RodZ"/>
</dbReference>
<dbReference type="CDD" id="cd00093">
    <property type="entry name" value="HTH_XRE"/>
    <property type="match status" value="1"/>
</dbReference>
<dbReference type="PANTHER" id="PTHR34475">
    <property type="match status" value="1"/>
</dbReference>
<comment type="caution">
    <text evidence="3">The sequence shown here is derived from an EMBL/GenBank/DDBJ whole genome shotgun (WGS) entry which is preliminary data.</text>
</comment>
<feature type="compositionally biased region" description="Low complexity" evidence="1">
    <location>
        <begin position="144"/>
        <end position="157"/>
    </location>
</feature>
<evidence type="ECO:0000256" key="2">
    <source>
        <dbReference type="SAM" id="Phobius"/>
    </source>
</evidence>
<dbReference type="PANTHER" id="PTHR34475:SF1">
    <property type="entry name" value="CYTOSKELETON PROTEIN RODZ"/>
    <property type="match status" value="1"/>
</dbReference>
<sequence>MDTIGEKLKKDRIEKGLTIGDLQRITKIQRRYLEAIEENDFDALPSDYYTRTFVRQYAEAVGQNPRPLLRRLEGKPENPNDLAIADPVKGSRKSKYDQTSRSKTFVRNYLPVTLLLLLVLAIFGTVIYAILLDSEQGPLIPTPEKTTVVKSEESSSVAQSEKTETSSSEETTETTKKEKEKEKTKELKVTEVLDSPQSVKYTLKSSASPHEIEFKGLDGPAWIGIQESGTTNMFYQYTLQPGETVTAEIPEEYDDVDIVVGASNNLSIGVEGKLLPFNKKNPVTGKKIVTLGFEGTKENKD</sequence>
<dbReference type="OrthoDB" id="9797543at2"/>
<dbReference type="Pfam" id="PF13413">
    <property type="entry name" value="HTH_25"/>
    <property type="match status" value="1"/>
</dbReference>
<dbReference type="EMBL" id="SDGV01000007">
    <property type="protein sequence ID" value="THB61787.1"/>
    <property type="molecule type" value="Genomic_DNA"/>
</dbReference>
<dbReference type="Proteomes" id="UP000310506">
    <property type="component" value="Unassembled WGS sequence"/>
</dbReference>
<evidence type="ECO:0000256" key="1">
    <source>
        <dbReference type="SAM" id="MobiDB-lite"/>
    </source>
</evidence>
<dbReference type="InterPro" id="IPR001387">
    <property type="entry name" value="Cro/C1-type_HTH"/>
</dbReference>
<organism evidence="3 4">
    <name type="scientific">Vagococcus silagei</name>
    <dbReference type="NCBI Taxonomy" id="2508885"/>
    <lineage>
        <taxon>Bacteria</taxon>
        <taxon>Bacillati</taxon>
        <taxon>Bacillota</taxon>
        <taxon>Bacilli</taxon>
        <taxon>Lactobacillales</taxon>
        <taxon>Enterococcaceae</taxon>
        <taxon>Vagococcus</taxon>
    </lineage>
</organism>
<dbReference type="AlphaFoldDB" id="A0A4S3B610"/>
<gene>
    <name evidence="3" type="ORF">ESZ54_03165</name>
</gene>
<evidence type="ECO:0000313" key="3">
    <source>
        <dbReference type="EMBL" id="THB61787.1"/>
    </source>
</evidence>
<dbReference type="GO" id="GO:0003677">
    <property type="term" value="F:DNA binding"/>
    <property type="evidence" value="ECO:0007669"/>
    <property type="project" value="InterPro"/>
</dbReference>
<proteinExistence type="predicted"/>